<dbReference type="InterPro" id="IPR037171">
    <property type="entry name" value="NagB/RpiA_transferase-like"/>
</dbReference>
<dbReference type="InterPro" id="IPR014036">
    <property type="entry name" value="DeoR-like_C"/>
</dbReference>
<dbReference type="PROSITE" id="PS51000">
    <property type="entry name" value="HTH_DEOR_2"/>
    <property type="match status" value="1"/>
</dbReference>
<protein>
    <recommendedName>
        <fullName evidence="1">Lactose phosphotransferase system repressor</fullName>
    </recommendedName>
</protein>
<feature type="domain" description="HTH deoR-type" evidence="7">
    <location>
        <begin position="3"/>
        <end position="58"/>
    </location>
</feature>
<dbReference type="InterPro" id="IPR036390">
    <property type="entry name" value="WH_DNA-bd_sf"/>
</dbReference>
<dbReference type="PRINTS" id="PR00037">
    <property type="entry name" value="HTHLACR"/>
</dbReference>
<dbReference type="InterPro" id="IPR018356">
    <property type="entry name" value="Tscrpt_reg_HTH_DeoR_CS"/>
</dbReference>
<proteinExistence type="predicted"/>
<keyword evidence="4 8" id="KW-0238">DNA-binding</keyword>
<evidence type="ECO:0000256" key="3">
    <source>
        <dbReference type="ARBA" id="ARBA00023015"/>
    </source>
</evidence>
<sequence length="257" mass="26769">MLPTERHRRISAVVDRVGTISTEALAEQLSVSAETVRRDLGQMERRGVLRRVRGGAASLAVVQGVSGEEASYADRAESQTLAKAAIGAAASRLVRPGMTLVIDIGTTAVEIARALPLDFRGIVATPSLLVAGIVSALPHADVLLPGGRLRGGDLVCSGSQTVRFFAELYPDLAFLGSGGIDPSAGVTDFHYEEIATKQQILANSARTYAVADGSKWGRVAGHRVCAPGDCTGVITDTSADGQMVAEVRESGCEVTVA</sequence>
<reference evidence="8" key="1">
    <citation type="submission" date="2022-06" db="EMBL/GenBank/DDBJ databases">
        <title>Genome public.</title>
        <authorList>
            <person name="Sun Q."/>
        </authorList>
    </citation>
    <scope>NUCLEOTIDE SEQUENCE</scope>
    <source>
        <strain evidence="8">CWNU-1</strain>
    </source>
</reference>
<comment type="caution">
    <text evidence="8">The sequence shown here is derived from an EMBL/GenBank/DDBJ whole genome shotgun (WGS) entry which is preliminary data.</text>
</comment>
<dbReference type="SMART" id="SM00420">
    <property type="entry name" value="HTH_DEOR"/>
    <property type="match status" value="1"/>
</dbReference>
<evidence type="ECO:0000259" key="7">
    <source>
        <dbReference type="PROSITE" id="PS51000"/>
    </source>
</evidence>
<organism evidence="8 9">
    <name type="scientific">Streptomyces albipurpureus</name>
    <dbReference type="NCBI Taxonomy" id="2897419"/>
    <lineage>
        <taxon>Bacteria</taxon>
        <taxon>Bacillati</taxon>
        <taxon>Actinomycetota</taxon>
        <taxon>Actinomycetes</taxon>
        <taxon>Kitasatosporales</taxon>
        <taxon>Streptomycetaceae</taxon>
        <taxon>Streptomyces</taxon>
    </lineage>
</organism>
<dbReference type="PANTHER" id="PTHR30363">
    <property type="entry name" value="HTH-TYPE TRANSCRIPTIONAL REGULATOR SRLR-RELATED"/>
    <property type="match status" value="1"/>
</dbReference>
<evidence type="ECO:0000256" key="2">
    <source>
        <dbReference type="ARBA" id="ARBA00022491"/>
    </source>
</evidence>
<dbReference type="Proteomes" id="UP001431429">
    <property type="component" value="Unassembled WGS sequence"/>
</dbReference>
<dbReference type="SMART" id="SM01134">
    <property type="entry name" value="DeoRC"/>
    <property type="match status" value="1"/>
</dbReference>
<gene>
    <name evidence="8" type="ORF">NBG84_04685</name>
</gene>
<evidence type="ECO:0000256" key="4">
    <source>
        <dbReference type="ARBA" id="ARBA00023125"/>
    </source>
</evidence>
<dbReference type="PANTHER" id="PTHR30363:SF4">
    <property type="entry name" value="GLYCEROL-3-PHOSPHATE REGULON REPRESSOR"/>
    <property type="match status" value="1"/>
</dbReference>
<dbReference type="GO" id="GO:0003677">
    <property type="term" value="F:DNA binding"/>
    <property type="evidence" value="ECO:0007669"/>
    <property type="project" value="UniProtKB-KW"/>
</dbReference>
<dbReference type="PROSITE" id="PS00894">
    <property type="entry name" value="HTH_DEOR_1"/>
    <property type="match status" value="1"/>
</dbReference>
<dbReference type="Gene3D" id="1.10.10.10">
    <property type="entry name" value="Winged helix-like DNA-binding domain superfamily/Winged helix DNA-binding domain"/>
    <property type="match status" value="1"/>
</dbReference>
<dbReference type="InterPro" id="IPR036388">
    <property type="entry name" value="WH-like_DNA-bd_sf"/>
</dbReference>
<dbReference type="InterPro" id="IPR050313">
    <property type="entry name" value="Carb_Metab_HTH_regulators"/>
</dbReference>
<evidence type="ECO:0000313" key="9">
    <source>
        <dbReference type="Proteomes" id="UP001431429"/>
    </source>
</evidence>
<dbReference type="Pfam" id="PF00455">
    <property type="entry name" value="DeoRC"/>
    <property type="match status" value="1"/>
</dbReference>
<evidence type="ECO:0000256" key="5">
    <source>
        <dbReference type="ARBA" id="ARBA00023163"/>
    </source>
</evidence>
<name>A0ABT0UGR2_9ACTN</name>
<accession>A0ABT0UGR2</accession>
<keyword evidence="3" id="KW-0805">Transcription regulation</keyword>
<dbReference type="Pfam" id="PF08220">
    <property type="entry name" value="HTH_DeoR"/>
    <property type="match status" value="1"/>
</dbReference>
<evidence type="ECO:0000256" key="6">
    <source>
        <dbReference type="ARBA" id="ARBA00024937"/>
    </source>
</evidence>
<keyword evidence="5" id="KW-0804">Transcription</keyword>
<evidence type="ECO:0000256" key="1">
    <source>
        <dbReference type="ARBA" id="ARBA00021390"/>
    </source>
</evidence>
<keyword evidence="2" id="KW-0678">Repressor</keyword>
<keyword evidence="9" id="KW-1185">Reference proteome</keyword>
<dbReference type="RefSeq" id="WP_250917981.1">
    <property type="nucleotide sequence ID" value="NZ_JAMQAW010000004.1"/>
</dbReference>
<comment type="function">
    <text evidence="6">Repressor of the lactose catabolism operon. Galactose-6-phosphate is the inducer.</text>
</comment>
<evidence type="ECO:0000313" key="8">
    <source>
        <dbReference type="EMBL" id="MCM2387614.1"/>
    </source>
</evidence>
<dbReference type="SUPFAM" id="SSF100950">
    <property type="entry name" value="NagB/RpiA/CoA transferase-like"/>
    <property type="match status" value="1"/>
</dbReference>
<dbReference type="EMBL" id="JAMQAW010000004">
    <property type="protein sequence ID" value="MCM2387614.1"/>
    <property type="molecule type" value="Genomic_DNA"/>
</dbReference>
<dbReference type="SUPFAM" id="SSF46785">
    <property type="entry name" value="Winged helix' DNA-binding domain"/>
    <property type="match status" value="1"/>
</dbReference>
<dbReference type="InterPro" id="IPR001034">
    <property type="entry name" value="DeoR_HTH"/>
</dbReference>